<dbReference type="EMBL" id="CP045483">
    <property type="protein sequence ID" value="QGR18870.1"/>
    <property type="molecule type" value="Genomic_DNA"/>
</dbReference>
<dbReference type="Pfam" id="PF01935">
    <property type="entry name" value="DUF87"/>
    <property type="match status" value="1"/>
</dbReference>
<dbReference type="InterPro" id="IPR027417">
    <property type="entry name" value="P-loop_NTPase"/>
</dbReference>
<dbReference type="RefSeq" id="WP_156005099.1">
    <property type="nucleotide sequence ID" value="NZ_CP045483.1"/>
</dbReference>
<accession>A0A650CLZ4</accession>
<comment type="catalytic activity">
    <reaction evidence="2">
        <text>Couples ATP hydrolysis with the unwinding of duplex DNA by translocating in the 3'-5' direction.</text>
        <dbReference type="EC" id="5.6.2.4"/>
    </reaction>
</comment>
<comment type="catalytic activity">
    <reaction evidence="4">
        <text>ATP + H2O = ADP + phosphate + H(+)</text>
        <dbReference type="Rhea" id="RHEA:13065"/>
        <dbReference type="ChEBI" id="CHEBI:15377"/>
        <dbReference type="ChEBI" id="CHEBI:15378"/>
        <dbReference type="ChEBI" id="CHEBI:30616"/>
        <dbReference type="ChEBI" id="CHEBI:43474"/>
        <dbReference type="ChEBI" id="CHEBI:456216"/>
        <dbReference type="EC" id="5.6.2.4"/>
    </reaction>
</comment>
<dbReference type="PANTHER" id="PTHR42957">
    <property type="entry name" value="HELICASE MJ1565-RELATED"/>
    <property type="match status" value="1"/>
</dbReference>
<evidence type="ECO:0000256" key="1">
    <source>
        <dbReference type="ARBA" id="ARBA00007816"/>
    </source>
</evidence>
<reference evidence="7 8" key="1">
    <citation type="submission" date="2019-10" db="EMBL/GenBank/DDBJ databases">
        <title>Genome Sequences from Six Type Strain Members of the Archaeal Family Sulfolobaceae: Acidianus ambivalens, Acidianus infernus, Metallosphaera prunae, Stygiolobus azoricus, Sulfolobus metallicus, and Sulfurisphaera ohwakuensis.</title>
        <authorList>
            <person name="Counts J.A."/>
            <person name="Kelly R.M."/>
        </authorList>
    </citation>
    <scope>NUCLEOTIDE SEQUENCE [LARGE SCALE GENOMIC DNA]</scope>
    <source>
        <strain evidence="7 8">FC6</strain>
    </source>
</reference>
<evidence type="ECO:0000313" key="7">
    <source>
        <dbReference type="EMBL" id="QGR18870.1"/>
    </source>
</evidence>
<dbReference type="KEGG" id="sazo:D1868_01945"/>
<dbReference type="PANTHER" id="PTHR42957:SF2">
    <property type="entry name" value="HELICASE HERA CENTRAL DOMAIN-CONTAINING PROTEIN"/>
    <property type="match status" value="1"/>
</dbReference>
<dbReference type="GO" id="GO:0043139">
    <property type="term" value="F:5'-3' DNA helicase activity"/>
    <property type="evidence" value="ECO:0007669"/>
    <property type="project" value="UniProtKB-EC"/>
</dbReference>
<dbReference type="Gene3D" id="3.40.50.300">
    <property type="entry name" value="P-loop containing nucleotide triphosphate hydrolases"/>
    <property type="match status" value="2"/>
</dbReference>
<dbReference type="CDD" id="cd00009">
    <property type="entry name" value="AAA"/>
    <property type="match status" value="1"/>
</dbReference>
<comment type="similarity">
    <text evidence="1">Belongs to the HerA family.</text>
</comment>
<evidence type="ECO:0000256" key="4">
    <source>
        <dbReference type="ARBA" id="ARBA00048988"/>
    </source>
</evidence>
<evidence type="ECO:0000256" key="2">
    <source>
        <dbReference type="ARBA" id="ARBA00034617"/>
    </source>
</evidence>
<protein>
    <submittedName>
        <fullName evidence="7">DUF87 domain-containing protein</fullName>
    </submittedName>
</protein>
<evidence type="ECO:0000259" key="6">
    <source>
        <dbReference type="Pfam" id="PF01935"/>
    </source>
</evidence>
<evidence type="ECO:0000313" key="8">
    <source>
        <dbReference type="Proteomes" id="UP000423396"/>
    </source>
</evidence>
<evidence type="ECO:0000256" key="3">
    <source>
        <dbReference type="ARBA" id="ARBA00048954"/>
    </source>
</evidence>
<comment type="catalytic activity">
    <reaction evidence="3">
        <text>ATP + H2O = ADP + phosphate + H(+)</text>
        <dbReference type="Rhea" id="RHEA:13065"/>
        <dbReference type="ChEBI" id="CHEBI:15377"/>
        <dbReference type="ChEBI" id="CHEBI:15378"/>
        <dbReference type="ChEBI" id="CHEBI:30616"/>
        <dbReference type="ChEBI" id="CHEBI:43474"/>
        <dbReference type="ChEBI" id="CHEBI:456216"/>
        <dbReference type="EC" id="5.6.2.3"/>
    </reaction>
</comment>
<dbReference type="AlphaFoldDB" id="A0A650CLZ4"/>
<organism evidence="7 8">
    <name type="scientific">Stygiolobus azoricus</name>
    <dbReference type="NCBI Taxonomy" id="41675"/>
    <lineage>
        <taxon>Archaea</taxon>
        <taxon>Thermoproteota</taxon>
        <taxon>Thermoprotei</taxon>
        <taxon>Sulfolobales</taxon>
        <taxon>Sulfolobaceae</taxon>
        <taxon>Stygiolobus</taxon>
    </lineage>
</organism>
<feature type="transmembrane region" description="Helical" evidence="5">
    <location>
        <begin position="12"/>
        <end position="45"/>
    </location>
</feature>
<gene>
    <name evidence="7" type="ORF">D1868_01945</name>
</gene>
<dbReference type="GO" id="GO:0043138">
    <property type="term" value="F:3'-5' DNA helicase activity"/>
    <property type="evidence" value="ECO:0007669"/>
    <property type="project" value="UniProtKB-EC"/>
</dbReference>
<sequence>MNSRVFSPVLMAVGILILVNSLHIINISIIYLLLISGIVGILLLITTKLNYHKVKDVIVRAEVKGSIHRIKYNSKEFVYVSFKIIGKETGNQIDYSKEISQAIEVIKRHKERKVNVAILTTLDPFPGSGFIFYREVQNDYDETDFITQVLSLKNVVESIAPHISLEPVSINDSVFLPFPKVMGSVVFSGHIFYKRFSVEESDFLDYKYDIEIGKTIDNYQIPVGFLSSDVFKHIAIFGATGSGKTHTASVIAKELFDKGFNVVVLDWHGEYKNYLSDFNYYGKDNIIPLNPIAYEEQDTEDIIEITKEALELTEPQTFLMYLVLEQLKRVRRLDSTSLKLILESINAESYMIRDIKFALGRKLYVLTTPQGRKLFSIDGGDSFIDLGERLKGGNIIDLSTIYNIKLRRLYALYLMKFLFEYYQRFRDPDKKAVIIVEEAQNYFNGNNEILKRALQEIRKFNIGLCIVSQSPSSVDPEVMKNTSIKIIHSIKSNLDKKIISDSIGLDKEQINILDKLDIGEAVFIAPNIRKNILIKIKKIG</sequence>
<dbReference type="OrthoDB" id="107033at2157"/>
<dbReference type="Proteomes" id="UP000423396">
    <property type="component" value="Chromosome"/>
</dbReference>
<dbReference type="InterPro" id="IPR008571">
    <property type="entry name" value="HerA-like"/>
</dbReference>
<feature type="domain" description="Helicase HerA central" evidence="6">
    <location>
        <begin position="210"/>
        <end position="416"/>
    </location>
</feature>
<dbReference type="GeneID" id="42797796"/>
<keyword evidence="5" id="KW-0472">Membrane</keyword>
<keyword evidence="8" id="KW-1185">Reference proteome</keyword>
<dbReference type="SUPFAM" id="SSF52540">
    <property type="entry name" value="P-loop containing nucleoside triphosphate hydrolases"/>
    <property type="match status" value="1"/>
</dbReference>
<name>A0A650CLZ4_9CREN</name>
<proteinExistence type="inferred from homology"/>
<keyword evidence="5" id="KW-1133">Transmembrane helix</keyword>
<evidence type="ECO:0000256" key="5">
    <source>
        <dbReference type="SAM" id="Phobius"/>
    </source>
</evidence>
<keyword evidence="5" id="KW-0812">Transmembrane</keyword>
<dbReference type="InterPro" id="IPR002789">
    <property type="entry name" value="HerA_central"/>
</dbReference>